<dbReference type="VEuPathDB" id="FungiDB:RhiirA1_476644"/>
<comment type="caution">
    <text evidence="1">The sequence shown here is derived from an EMBL/GenBank/DDBJ whole genome shotgun (WGS) entry which is preliminary data.</text>
</comment>
<protein>
    <submittedName>
        <fullName evidence="1">Uncharacterized protein</fullName>
    </submittedName>
</protein>
<evidence type="ECO:0000313" key="1">
    <source>
        <dbReference type="EMBL" id="PKK63846.1"/>
    </source>
</evidence>
<dbReference type="EMBL" id="LLXL01001559">
    <property type="protein sequence ID" value="PKK63846.1"/>
    <property type="molecule type" value="Genomic_DNA"/>
</dbReference>
<name>A0A2N1MQD9_9GLOM</name>
<reference evidence="1 2" key="2">
    <citation type="submission" date="2017-10" db="EMBL/GenBank/DDBJ databases">
        <title>Extensive intraspecific genome diversity in a model arbuscular mycorrhizal fungus.</title>
        <authorList>
            <person name="Chen E.C.H."/>
            <person name="Morin E."/>
            <person name="Baudet D."/>
            <person name="Noel J."/>
            <person name="Ndikumana S."/>
            <person name="Charron P."/>
            <person name="St-Onge C."/>
            <person name="Giorgi J."/>
            <person name="Grigoriev I.V."/>
            <person name="Roux C."/>
            <person name="Martin F.M."/>
            <person name="Corradi N."/>
        </authorList>
    </citation>
    <scope>NUCLEOTIDE SEQUENCE [LARGE SCALE GENOMIC DNA]</scope>
    <source>
        <strain evidence="1 2">C2</strain>
    </source>
</reference>
<reference evidence="1 2" key="1">
    <citation type="submission" date="2016-04" db="EMBL/GenBank/DDBJ databases">
        <title>Genome analyses suggest a sexual origin of heterokaryosis in a supposedly ancient asexual fungus.</title>
        <authorList>
            <person name="Ropars J."/>
            <person name="Sedzielewska K."/>
            <person name="Noel J."/>
            <person name="Charron P."/>
            <person name="Farinelli L."/>
            <person name="Marton T."/>
            <person name="Kruger M."/>
            <person name="Pelin A."/>
            <person name="Brachmann A."/>
            <person name="Corradi N."/>
        </authorList>
    </citation>
    <scope>NUCLEOTIDE SEQUENCE [LARGE SCALE GENOMIC DNA]</scope>
    <source>
        <strain evidence="1 2">C2</strain>
    </source>
</reference>
<evidence type="ECO:0000313" key="2">
    <source>
        <dbReference type="Proteomes" id="UP000233469"/>
    </source>
</evidence>
<organism evidence="1 2">
    <name type="scientific">Rhizophagus irregularis</name>
    <dbReference type="NCBI Taxonomy" id="588596"/>
    <lineage>
        <taxon>Eukaryota</taxon>
        <taxon>Fungi</taxon>
        <taxon>Fungi incertae sedis</taxon>
        <taxon>Mucoromycota</taxon>
        <taxon>Glomeromycotina</taxon>
        <taxon>Glomeromycetes</taxon>
        <taxon>Glomerales</taxon>
        <taxon>Glomeraceae</taxon>
        <taxon>Rhizophagus</taxon>
    </lineage>
</organism>
<dbReference type="Proteomes" id="UP000233469">
    <property type="component" value="Unassembled WGS sequence"/>
</dbReference>
<dbReference type="VEuPathDB" id="FungiDB:FUN_003595"/>
<dbReference type="AlphaFoldDB" id="A0A2N1MQD9"/>
<accession>A0A2N1MQD9</accession>
<gene>
    <name evidence="1" type="ORF">RhiirC2_788329</name>
</gene>
<proteinExistence type="predicted"/>
<sequence length="231" mass="27496">MQKILQQGKQYGKINLKLVMEIRCTEDELMNTWGILFKNRMIKIEPINYKNHVIKQRGKISASMIDIPNEINELEVAKILRQTGARYWYKLANRNKRTYQMNVYFNNEEVRREAIGRKIKIKDQIFTWFFQAEKGGQQQSNFRQQGNFNSRYQGQRYNRRFDIRARCYICKKNNHIASECYFNNNSNSIGMSYIDKEEEDTIMKETLTTKHNNTMKAITADTTATTIEEEI</sequence>